<organism evidence="4 5">
    <name type="scientific">Aspergillus awamori</name>
    <name type="common">Black koji mold</name>
    <dbReference type="NCBI Taxonomy" id="105351"/>
    <lineage>
        <taxon>Eukaryota</taxon>
        <taxon>Fungi</taxon>
        <taxon>Dikarya</taxon>
        <taxon>Ascomycota</taxon>
        <taxon>Pezizomycotina</taxon>
        <taxon>Eurotiomycetes</taxon>
        <taxon>Eurotiomycetidae</taxon>
        <taxon>Eurotiales</taxon>
        <taxon>Aspergillaceae</taxon>
        <taxon>Aspergillus</taxon>
    </lineage>
</organism>
<dbReference type="SUPFAM" id="SSF51735">
    <property type="entry name" value="NAD(P)-binding Rossmann-fold domains"/>
    <property type="match status" value="1"/>
</dbReference>
<dbReference type="CDD" id="cd12148">
    <property type="entry name" value="fungal_TF_MHR"/>
    <property type="match status" value="1"/>
</dbReference>
<dbReference type="InterPro" id="IPR052228">
    <property type="entry name" value="Sec_Metab_Biosynth_Oxidored"/>
</dbReference>
<evidence type="ECO:0000256" key="2">
    <source>
        <dbReference type="SAM" id="MobiDB-lite"/>
    </source>
</evidence>
<accession>A0A401KGL1</accession>
<gene>
    <name evidence="4" type="ORF">AAWM_01256</name>
</gene>
<dbReference type="PANTHER" id="PTHR47534:SF3">
    <property type="entry name" value="ALCOHOL DEHYDROGENASE-LIKE C-TERMINAL DOMAIN-CONTAINING PROTEIN"/>
    <property type="match status" value="1"/>
</dbReference>
<reference evidence="4 5" key="1">
    <citation type="submission" date="2016-09" db="EMBL/GenBank/DDBJ databases">
        <title>Aspergillus awamori IFM 58123T.</title>
        <authorList>
            <person name="Kusuya Y."/>
            <person name="Shimizu M."/>
            <person name="Takahashi H."/>
            <person name="Yaguchi T."/>
        </authorList>
    </citation>
    <scope>NUCLEOTIDE SEQUENCE [LARGE SCALE GENOMIC DNA]</scope>
    <source>
        <strain evidence="4 5">IFM 58123</strain>
    </source>
</reference>
<name>A0A401KGL1_ASPAW</name>
<sequence>MVGLDDVHASNTALVQRQPLVAVFFGGTSGIGHYTLRALATAEAKGGKGFRAYIVGRNIKAAEEIIAECRGIYPNAQIRFLQTEDISLIQNVNRVCEEVIQMEEKEQEDPRIDYLMLSQGGPIFQPRKDTKEGIDVTMSLMYYSRMRAITKLLPLLLKSTLPATVVSVFAAGYEQKLFPDDLSLRDLNNYNYLTARSHMIYMHVCFMEALAEQNRGKLSLIHIFPGLVLGPGFEKHDLPVWFRVLWRYIFVPFFAPFLTIPPSESGDRMLSLASSRYPPRGASSSQNQGETTMGTDGKLGSGVYSLGKTGDTNYNAKYYEKIDKDQLRQKNTQAPPDRHDMPNPAAANLVALNSSTLGTAMPEVTLPDGSKVQTGTVGALLVNIRAYNDAHAAGDKVKMDTLRMALRAAIPLLTKVGMFELFPPEEWIQGDNEGRKLVGQMYLELMDSPSSVAAIESALPSQNTTLELPSASPGYLGSTSYSAILAEHRSDFSLNVDSSSMSTAATHSMEPERLQTGVRLLKLLHNLTVCDMLIRRYYTRVLVAVIPEIVTMSIVRSARNILGALDFTGDVENQLQHTVRKVSQNTSRPLPNYRSMTVERYCASFTEQNLRWEAIGIIFATAGISLSSTPESDPDLNQVAADTSARERLRAQLVEASSTCLTFCDQASSVNELLGFCQYSSFVLLTHVYGDSSYQAWRRLRELSATIYAAGLHQESLMGDDCPFFLRQWRRLCFAAAFSADKNQATFVGRPPSINYRYSTLTPPLDISERTIVQGGDELVAAISRLDGFGWASKDEVDRASVLRLRFIFAVFRERALEIALGTSEHSDTVQKSNEIIKQAQESWVACPVRLRYDVPAEGTESEPPAKSFTLLHIHLDYLYTLFLLQRTVVKRTNTGHEALFDTSRKMLSNIIKGNVDSDPALDLSRHRAWIFLYYGLPSASVLILELLHQNQGIGTYTTALPRAEIIRNLSVFISCLSWVARPGHGNYHTCKEAERKLSHILDQVLDPQPIEDMAFNDATSGLYSLLDWYHPSNPNNWDFNSEYLPLQD</sequence>
<dbReference type="STRING" id="105351.A0A401KGL1"/>
<keyword evidence="5" id="KW-1185">Reference proteome</keyword>
<proteinExistence type="predicted"/>
<dbReference type="Pfam" id="PF24813">
    <property type="entry name" value="DUF7709"/>
    <property type="match status" value="1"/>
</dbReference>
<dbReference type="GO" id="GO:0016491">
    <property type="term" value="F:oxidoreductase activity"/>
    <property type="evidence" value="ECO:0007669"/>
    <property type="project" value="UniProtKB-KW"/>
</dbReference>
<keyword evidence="1" id="KW-0560">Oxidoreductase</keyword>
<dbReference type="PANTHER" id="PTHR47534">
    <property type="entry name" value="YALI0E05731P"/>
    <property type="match status" value="1"/>
</dbReference>
<dbReference type="Proteomes" id="UP000286921">
    <property type="component" value="Unassembled WGS sequence"/>
</dbReference>
<evidence type="ECO:0000259" key="3">
    <source>
        <dbReference type="Pfam" id="PF24813"/>
    </source>
</evidence>
<feature type="region of interest" description="Disordered" evidence="2">
    <location>
        <begin position="269"/>
        <end position="301"/>
    </location>
</feature>
<comment type="caution">
    <text evidence="4">The sequence shown here is derived from an EMBL/GenBank/DDBJ whole genome shotgun (WGS) entry which is preliminary data.</text>
</comment>
<dbReference type="InterPro" id="IPR036291">
    <property type="entry name" value="NAD(P)-bd_dom_sf"/>
</dbReference>
<dbReference type="InterPro" id="IPR056126">
    <property type="entry name" value="DUF7709"/>
</dbReference>
<dbReference type="EMBL" id="BDHI01000001">
    <property type="protein sequence ID" value="GCB18371.1"/>
    <property type="molecule type" value="Genomic_DNA"/>
</dbReference>
<dbReference type="Gene3D" id="3.40.50.720">
    <property type="entry name" value="NAD(P)-binding Rossmann-like Domain"/>
    <property type="match status" value="1"/>
</dbReference>
<dbReference type="AlphaFoldDB" id="A0A401KGL1"/>
<evidence type="ECO:0000256" key="1">
    <source>
        <dbReference type="ARBA" id="ARBA00023002"/>
    </source>
</evidence>
<feature type="compositionally biased region" description="Polar residues" evidence="2">
    <location>
        <begin position="282"/>
        <end position="294"/>
    </location>
</feature>
<feature type="domain" description="DUF7709" evidence="3">
    <location>
        <begin position="348"/>
        <end position="445"/>
    </location>
</feature>
<evidence type="ECO:0000313" key="4">
    <source>
        <dbReference type="EMBL" id="GCB18371.1"/>
    </source>
</evidence>
<evidence type="ECO:0000313" key="5">
    <source>
        <dbReference type="Proteomes" id="UP000286921"/>
    </source>
</evidence>
<protein>
    <submittedName>
        <fullName evidence="4">Retinol dehydrogenase 12</fullName>
    </submittedName>
</protein>